<dbReference type="Gene3D" id="3.90.79.10">
    <property type="entry name" value="Nucleoside Triphosphate Pyrophosphohydrolase"/>
    <property type="match status" value="1"/>
</dbReference>
<dbReference type="RefSeq" id="WP_271315846.1">
    <property type="nucleotide sequence ID" value="NZ_JAAGKO020000016.1"/>
</dbReference>
<dbReference type="InterPro" id="IPR000086">
    <property type="entry name" value="NUDIX_hydrolase_dom"/>
</dbReference>
<dbReference type="GO" id="GO:0006167">
    <property type="term" value="P:AMP biosynthetic process"/>
    <property type="evidence" value="ECO:0007669"/>
    <property type="project" value="TreeGrafter"/>
</dbReference>
<protein>
    <submittedName>
        <fullName evidence="4">NUDIX hydrolase</fullName>
        <ecNumber evidence="4">3.6.-.-</ecNumber>
    </submittedName>
</protein>
<dbReference type="PANTHER" id="PTHR21340">
    <property type="entry name" value="DIADENOSINE 5,5-P1,P4-TETRAPHOSPHATE PYROPHOSPHOHYDROLASE MUTT"/>
    <property type="match status" value="1"/>
</dbReference>
<dbReference type="Pfam" id="PF00293">
    <property type="entry name" value="NUDIX"/>
    <property type="match status" value="1"/>
</dbReference>
<dbReference type="InterPro" id="IPR020084">
    <property type="entry name" value="NUDIX_hydrolase_CS"/>
</dbReference>
<reference evidence="4 5" key="1">
    <citation type="submission" date="2023-05" db="EMBL/GenBank/DDBJ databases">
        <title>Streptantibioticus silvisoli sp. nov., acidotolerant actinomycetes 1 from pine litter.</title>
        <authorList>
            <person name="Swiecimska M."/>
            <person name="Golinska P."/>
            <person name="Sangal V."/>
            <person name="Wachnowicz B."/>
            <person name="Goodfellow M."/>
        </authorList>
    </citation>
    <scope>NUCLEOTIDE SEQUENCE</scope>
    <source>
        <strain evidence="4">SL13</strain>
        <strain evidence="3 5">SL54</strain>
    </source>
</reference>
<feature type="domain" description="Nudix hydrolase" evidence="2">
    <location>
        <begin position="9"/>
        <end position="139"/>
    </location>
</feature>
<dbReference type="InterPro" id="IPR051325">
    <property type="entry name" value="Nudix_hydrolase_domain"/>
</dbReference>
<accession>A0AA90JWV5</accession>
<name>A0AA90JWV5_9ACTN</name>
<dbReference type="PROSITE" id="PS51462">
    <property type="entry name" value="NUDIX"/>
    <property type="match status" value="1"/>
</dbReference>
<evidence type="ECO:0000259" key="2">
    <source>
        <dbReference type="PROSITE" id="PS51462"/>
    </source>
</evidence>
<dbReference type="AlphaFoldDB" id="A0AA90JWV5"/>
<dbReference type="PANTHER" id="PTHR21340:SF0">
    <property type="entry name" value="BIS(5'-NUCLEOSYL)-TETRAPHOSPHATASE [ASYMMETRICAL]"/>
    <property type="match status" value="1"/>
</dbReference>
<comment type="caution">
    <text evidence="4">The sequence shown here is derived from an EMBL/GenBank/DDBJ whole genome shotgun (WGS) entry which is preliminary data.</text>
</comment>
<proteinExistence type="predicted"/>
<dbReference type="EMBL" id="JABXJJ020000010">
    <property type="protein sequence ID" value="MDI5969461.1"/>
    <property type="molecule type" value="Genomic_DNA"/>
</dbReference>
<dbReference type="EC" id="3.6.-.-" evidence="4"/>
<evidence type="ECO:0000313" key="3">
    <source>
        <dbReference type="EMBL" id="MDI5963629.1"/>
    </source>
</evidence>
<dbReference type="SUPFAM" id="SSF55811">
    <property type="entry name" value="Nudix"/>
    <property type="match status" value="1"/>
</dbReference>
<evidence type="ECO:0000313" key="4">
    <source>
        <dbReference type="EMBL" id="MDI5969461.1"/>
    </source>
</evidence>
<gene>
    <name evidence="3" type="ORF">POF43_013035</name>
    <name evidence="4" type="ORF">POF50_008920</name>
</gene>
<dbReference type="GO" id="GO:0004081">
    <property type="term" value="F:bis(5'-nucleosyl)-tetraphosphatase (asymmetrical) activity"/>
    <property type="evidence" value="ECO:0007669"/>
    <property type="project" value="TreeGrafter"/>
</dbReference>
<keyword evidence="5" id="KW-1185">Reference proteome</keyword>
<dbReference type="EMBL" id="JAAGKO020000016">
    <property type="protein sequence ID" value="MDI5963629.1"/>
    <property type="molecule type" value="Genomic_DNA"/>
</dbReference>
<organism evidence="4">
    <name type="scientific">Streptantibioticus silvisoli</name>
    <dbReference type="NCBI Taxonomy" id="2705255"/>
    <lineage>
        <taxon>Bacteria</taxon>
        <taxon>Bacillati</taxon>
        <taxon>Actinomycetota</taxon>
        <taxon>Actinomycetes</taxon>
        <taxon>Kitasatosporales</taxon>
        <taxon>Streptomycetaceae</taxon>
        <taxon>Streptantibioticus</taxon>
    </lineage>
</organism>
<dbReference type="GO" id="GO:0006754">
    <property type="term" value="P:ATP biosynthetic process"/>
    <property type="evidence" value="ECO:0007669"/>
    <property type="project" value="TreeGrafter"/>
</dbReference>
<dbReference type="CDD" id="cd03673">
    <property type="entry name" value="NUDIX_Ap6A_hydrolase"/>
    <property type="match status" value="1"/>
</dbReference>
<sequence length="157" mass="17128">MTGPVPSKPLIRAAGAVLWRPAAASRDTGVEIALVHRPRYDDWSHPKGKLKRGEPDADAALREVREETGMDCVLGRPLPDIRYRVGDRWKLVRYWAARATGGEFTVNDEVDRLLWLDPADARAALTHPYDRPLVDAALASLSDLTGSTGFTGSTGPA</sequence>
<dbReference type="InterPro" id="IPR015797">
    <property type="entry name" value="NUDIX_hydrolase-like_dom_sf"/>
</dbReference>
<dbReference type="Proteomes" id="UP001156398">
    <property type="component" value="Unassembled WGS sequence"/>
</dbReference>
<dbReference type="PROSITE" id="PS00893">
    <property type="entry name" value="NUDIX_BOX"/>
    <property type="match status" value="1"/>
</dbReference>
<evidence type="ECO:0000313" key="5">
    <source>
        <dbReference type="Proteomes" id="UP001156398"/>
    </source>
</evidence>
<evidence type="ECO:0000256" key="1">
    <source>
        <dbReference type="ARBA" id="ARBA00022801"/>
    </source>
</evidence>
<keyword evidence="1 4" id="KW-0378">Hydrolase</keyword>